<evidence type="ECO:0000256" key="9">
    <source>
        <dbReference type="ARBA" id="ARBA00022741"/>
    </source>
</evidence>
<keyword evidence="5 15" id="KW-0963">Cytoplasm</keyword>
<dbReference type="GO" id="GO:0003872">
    <property type="term" value="F:6-phosphofructokinase activity"/>
    <property type="evidence" value="ECO:0007669"/>
    <property type="project" value="UniProtKB-UniRule"/>
</dbReference>
<dbReference type="InterPro" id="IPR022953">
    <property type="entry name" value="ATP_PFK"/>
</dbReference>
<dbReference type="UniPathway" id="UPA00109">
    <property type="reaction ID" value="UER00182"/>
</dbReference>
<dbReference type="GO" id="GO:0005945">
    <property type="term" value="C:6-phosphofructokinase complex"/>
    <property type="evidence" value="ECO:0007669"/>
    <property type="project" value="TreeGrafter"/>
</dbReference>
<feature type="binding site" description="in other chain" evidence="15">
    <location>
        <position position="156"/>
    </location>
    <ligand>
        <name>ADP</name>
        <dbReference type="ChEBI" id="CHEBI:456216"/>
        <note>allosteric activator; ligand shared between dimeric partners</note>
    </ligand>
</feature>
<protein>
    <recommendedName>
        <fullName evidence="15">ATP-dependent 6-phosphofructokinase</fullName>
        <shortName evidence="15">ATP-PFK</shortName>
        <shortName evidence="15">Phosphofructokinase</shortName>
        <ecNumber evidence="15">2.7.1.11</ecNumber>
    </recommendedName>
    <alternativeName>
        <fullName evidence="15">Phosphohexokinase</fullName>
    </alternativeName>
</protein>
<evidence type="ECO:0000256" key="12">
    <source>
        <dbReference type="ARBA" id="ARBA00022842"/>
    </source>
</evidence>
<evidence type="ECO:0000256" key="5">
    <source>
        <dbReference type="ARBA" id="ARBA00022490"/>
    </source>
</evidence>
<feature type="binding site" description="in other chain" evidence="15">
    <location>
        <begin position="187"/>
        <end position="189"/>
    </location>
    <ligand>
        <name>ADP</name>
        <dbReference type="ChEBI" id="CHEBI:456216"/>
        <note>allosteric activator; ligand shared between dimeric partners</note>
    </ligand>
</feature>
<evidence type="ECO:0000256" key="6">
    <source>
        <dbReference type="ARBA" id="ARBA00022533"/>
    </source>
</evidence>
<comment type="caution">
    <text evidence="17">The sequence shown here is derived from an EMBL/GenBank/DDBJ whole genome shotgun (WGS) entry which is preliminary data.</text>
</comment>
<evidence type="ECO:0000256" key="14">
    <source>
        <dbReference type="ARBA" id="ARBA00048070"/>
    </source>
</evidence>
<dbReference type="PRINTS" id="PR00476">
    <property type="entry name" value="PHFRCTKINASE"/>
</dbReference>
<comment type="function">
    <text evidence="2 15">Catalyzes the phosphorylation of D-fructose 6-phosphate to fructose 1,6-bisphosphate by ATP, the first committing step of glycolysis.</text>
</comment>
<feature type="active site" description="Proton acceptor" evidence="15">
    <location>
        <position position="129"/>
    </location>
</feature>
<feature type="binding site" description="in other chain" evidence="15">
    <location>
        <position position="224"/>
    </location>
    <ligand>
        <name>substrate</name>
        <note>ligand shared between dimeric partners</note>
    </ligand>
</feature>
<dbReference type="AlphaFoldDB" id="A0A6I2UEM4"/>
<gene>
    <name evidence="15 17" type="primary">pfkA</name>
    <name evidence="17" type="ORF">FYJ84_13920</name>
</gene>
<evidence type="ECO:0000256" key="13">
    <source>
        <dbReference type="ARBA" id="ARBA00023152"/>
    </source>
</evidence>
<feature type="binding site" evidence="15">
    <location>
        <position position="164"/>
    </location>
    <ligand>
        <name>substrate</name>
        <note>ligand shared between dimeric partners</note>
    </ligand>
</feature>
<evidence type="ECO:0000256" key="15">
    <source>
        <dbReference type="HAMAP-Rule" id="MF_00339"/>
    </source>
</evidence>
<comment type="subcellular location">
    <subcellularLocation>
        <location evidence="3 15">Cytoplasm</location>
    </subcellularLocation>
</comment>
<dbReference type="GO" id="GO:0061621">
    <property type="term" value="P:canonical glycolysis"/>
    <property type="evidence" value="ECO:0007669"/>
    <property type="project" value="TreeGrafter"/>
</dbReference>
<keyword evidence="11 15" id="KW-0067">ATP-binding</keyword>
<keyword evidence="8 15" id="KW-0479">Metal-binding</keyword>
<dbReference type="GO" id="GO:0070095">
    <property type="term" value="F:fructose-6-phosphate binding"/>
    <property type="evidence" value="ECO:0007669"/>
    <property type="project" value="TreeGrafter"/>
</dbReference>
<feature type="binding site" description="in other chain" evidence="15">
    <location>
        <begin position="171"/>
        <end position="173"/>
    </location>
    <ligand>
        <name>substrate</name>
        <note>ligand shared between dimeric partners</note>
    </ligand>
</feature>
<feature type="domain" description="Phosphofructokinase" evidence="16">
    <location>
        <begin position="4"/>
        <end position="275"/>
    </location>
</feature>
<dbReference type="GO" id="GO:0048029">
    <property type="term" value="F:monosaccharide binding"/>
    <property type="evidence" value="ECO:0007669"/>
    <property type="project" value="TreeGrafter"/>
</dbReference>
<evidence type="ECO:0000256" key="7">
    <source>
        <dbReference type="ARBA" id="ARBA00022679"/>
    </source>
</evidence>
<dbReference type="PANTHER" id="PTHR13697">
    <property type="entry name" value="PHOSPHOFRUCTOKINASE"/>
    <property type="match status" value="1"/>
</dbReference>
<organism evidence="17 18">
    <name type="scientific">Anaerovibrio slackiae</name>
    <dbReference type="NCBI Taxonomy" id="2652309"/>
    <lineage>
        <taxon>Bacteria</taxon>
        <taxon>Bacillati</taxon>
        <taxon>Bacillota</taxon>
        <taxon>Negativicutes</taxon>
        <taxon>Selenomonadales</taxon>
        <taxon>Selenomonadaceae</taxon>
        <taxon>Anaerovibrio</taxon>
    </lineage>
</organism>
<keyword evidence="18" id="KW-1185">Reference proteome</keyword>
<keyword evidence="6 15" id="KW-0021">Allosteric enzyme</keyword>
<evidence type="ECO:0000313" key="18">
    <source>
        <dbReference type="Proteomes" id="UP000433181"/>
    </source>
</evidence>
<accession>A0A6I2UEM4</accession>
<feature type="binding site" evidence="15">
    <location>
        <position position="12"/>
    </location>
    <ligand>
        <name>ATP</name>
        <dbReference type="ChEBI" id="CHEBI:30616"/>
    </ligand>
</feature>
<evidence type="ECO:0000256" key="2">
    <source>
        <dbReference type="ARBA" id="ARBA00002659"/>
    </source>
</evidence>
<dbReference type="InterPro" id="IPR012828">
    <property type="entry name" value="PFKA_ATP_prok"/>
</dbReference>
<dbReference type="FunFam" id="3.40.50.450:FF:000001">
    <property type="entry name" value="ATP-dependent 6-phosphofructokinase"/>
    <property type="match status" value="1"/>
</dbReference>
<evidence type="ECO:0000256" key="4">
    <source>
        <dbReference type="ARBA" id="ARBA00004679"/>
    </source>
</evidence>
<dbReference type="Pfam" id="PF00365">
    <property type="entry name" value="PFK"/>
    <property type="match status" value="1"/>
</dbReference>
<dbReference type="SUPFAM" id="SSF53784">
    <property type="entry name" value="Phosphofructokinase"/>
    <property type="match status" value="1"/>
</dbReference>
<dbReference type="Gene3D" id="3.40.50.460">
    <property type="entry name" value="Phosphofructokinase domain"/>
    <property type="match status" value="1"/>
</dbReference>
<comment type="subunit">
    <text evidence="15">Homotetramer.</text>
</comment>
<dbReference type="Proteomes" id="UP000433181">
    <property type="component" value="Unassembled WGS sequence"/>
</dbReference>
<dbReference type="GO" id="GO:0030388">
    <property type="term" value="P:fructose 1,6-bisphosphate metabolic process"/>
    <property type="evidence" value="ECO:0007669"/>
    <property type="project" value="TreeGrafter"/>
</dbReference>
<feature type="binding site" evidence="15">
    <location>
        <position position="245"/>
    </location>
    <ligand>
        <name>substrate</name>
        <note>ligand shared between dimeric partners</note>
    </ligand>
</feature>
<feature type="binding site" evidence="15">
    <location>
        <begin position="103"/>
        <end position="106"/>
    </location>
    <ligand>
        <name>ATP</name>
        <dbReference type="ChEBI" id="CHEBI:30616"/>
    </ligand>
</feature>
<dbReference type="NCBIfam" id="TIGR02482">
    <property type="entry name" value="PFKA_ATP"/>
    <property type="match status" value="1"/>
</dbReference>
<feature type="binding site" evidence="15">
    <location>
        <begin position="22"/>
        <end position="26"/>
    </location>
    <ligand>
        <name>ADP</name>
        <dbReference type="ChEBI" id="CHEBI:456216"/>
        <note>allosteric activator; ligand shared between dimeric partners</note>
    </ligand>
</feature>
<name>A0A6I2UEM4_9FIRM</name>
<keyword evidence="10 15" id="KW-0418">Kinase</keyword>
<comment type="activity regulation">
    <text evidence="15">Allosterically activated by ADP and other diphosphonucleosides, and allosterically inhibited by phosphoenolpyruvate.</text>
</comment>
<comment type="catalytic activity">
    <reaction evidence="14 15">
        <text>beta-D-fructose 6-phosphate + ATP = beta-D-fructose 1,6-bisphosphate + ADP + H(+)</text>
        <dbReference type="Rhea" id="RHEA:16109"/>
        <dbReference type="ChEBI" id="CHEBI:15378"/>
        <dbReference type="ChEBI" id="CHEBI:30616"/>
        <dbReference type="ChEBI" id="CHEBI:32966"/>
        <dbReference type="ChEBI" id="CHEBI:57634"/>
        <dbReference type="ChEBI" id="CHEBI:456216"/>
        <dbReference type="EC" id="2.7.1.11"/>
    </reaction>
</comment>
<evidence type="ECO:0000256" key="3">
    <source>
        <dbReference type="ARBA" id="ARBA00004496"/>
    </source>
</evidence>
<evidence type="ECO:0000256" key="8">
    <source>
        <dbReference type="ARBA" id="ARBA00022723"/>
    </source>
</evidence>
<dbReference type="InterPro" id="IPR012003">
    <property type="entry name" value="ATP_PFK_prok-type"/>
</dbReference>
<keyword evidence="13 15" id="KW-0324">Glycolysis</keyword>
<dbReference type="GO" id="GO:0042802">
    <property type="term" value="F:identical protein binding"/>
    <property type="evidence" value="ECO:0007669"/>
    <property type="project" value="TreeGrafter"/>
</dbReference>
<evidence type="ECO:0000256" key="11">
    <source>
        <dbReference type="ARBA" id="ARBA00022840"/>
    </source>
</evidence>
<dbReference type="GeneID" id="96780026"/>
<comment type="pathway">
    <text evidence="4 15">Carbohydrate degradation; glycolysis; D-glyceraldehyde 3-phosphate and glycerone phosphate from D-glucose: step 3/4.</text>
</comment>
<dbReference type="NCBIfam" id="NF002872">
    <property type="entry name" value="PRK03202.1"/>
    <property type="match status" value="1"/>
</dbReference>
<dbReference type="PROSITE" id="PS00433">
    <property type="entry name" value="PHOSPHOFRUCTOKINASE"/>
    <property type="match status" value="1"/>
</dbReference>
<dbReference type="RefSeq" id="WP_154408222.1">
    <property type="nucleotide sequence ID" value="NZ_JAQXJM010000070.1"/>
</dbReference>
<dbReference type="PIRSF" id="PIRSF000532">
    <property type="entry name" value="ATP_PFK_prok"/>
    <property type="match status" value="1"/>
</dbReference>
<dbReference type="GO" id="GO:0046872">
    <property type="term" value="F:metal ion binding"/>
    <property type="evidence" value="ECO:0007669"/>
    <property type="project" value="UniProtKB-KW"/>
</dbReference>
<dbReference type="GO" id="GO:0006002">
    <property type="term" value="P:fructose 6-phosphate metabolic process"/>
    <property type="evidence" value="ECO:0007669"/>
    <property type="project" value="UniProtKB-UniRule"/>
</dbReference>
<dbReference type="InterPro" id="IPR035966">
    <property type="entry name" value="PKF_sf"/>
</dbReference>
<dbReference type="InterPro" id="IPR015912">
    <property type="entry name" value="Phosphofructokinase_CS"/>
</dbReference>
<keyword evidence="9 15" id="KW-0547">Nucleotide-binding</keyword>
<feature type="binding site" evidence="15">
    <location>
        <begin position="73"/>
        <end position="74"/>
    </location>
    <ligand>
        <name>ATP</name>
        <dbReference type="ChEBI" id="CHEBI:30616"/>
    </ligand>
</feature>
<dbReference type="InterPro" id="IPR000023">
    <property type="entry name" value="Phosphofructokinase_dom"/>
</dbReference>
<sequence length="320" mass="34150">MIKNIGVLTSGGDSPGMNAAARAVVRTVLYEGGKVWGIYDGYRGLLDEKMEELTSRSVADILQRGGTFLGTARCKRFMTPEGRMEAYENMKKRGIEGLVVIGGDGSLRGASKLSAETGVPIVGLPGTIDNDVWGTDYTIGCDTAANTIIDAINKLRDTASAHSRIAVVEVMGRRCGWLATLAGIAGGAEVVLIPEREFDLDDVCANLVKSYENGRRYSLVVVAEGVGSGIDIGKYIEEKTQMDVRVSVLGHIQRGGSPTVQDRVKASQLGEKAALALMAGQTDVVFGFNKGKVVAINLHDAITNKKPLDPEYIELADMLV</sequence>
<comment type="similarity">
    <text evidence="15">Belongs to the phosphofructokinase type A (PFKA) family. ATP-dependent PFK group I subfamily. Prokaryotic clade 'B1' sub-subfamily.</text>
</comment>
<evidence type="ECO:0000313" key="17">
    <source>
        <dbReference type="EMBL" id="MSU10058.1"/>
    </source>
</evidence>
<dbReference type="EC" id="2.7.1.11" evidence="15"/>
<dbReference type="EMBL" id="VUNR01000050">
    <property type="protein sequence ID" value="MSU10058.1"/>
    <property type="molecule type" value="Genomic_DNA"/>
</dbReference>
<keyword evidence="7 15" id="KW-0808">Transferase</keyword>
<comment type="caution">
    <text evidence="15">Lacks conserved residue(s) required for the propagation of feature annotation.</text>
</comment>
<evidence type="ECO:0000256" key="1">
    <source>
        <dbReference type="ARBA" id="ARBA00001946"/>
    </source>
</evidence>
<proteinExistence type="inferred from homology"/>
<reference evidence="17 18" key="1">
    <citation type="submission" date="2019-08" db="EMBL/GenBank/DDBJ databases">
        <title>In-depth cultivation of the pig gut microbiome towards novel bacterial diversity and tailored functional studies.</title>
        <authorList>
            <person name="Wylensek D."/>
            <person name="Hitch T.C.A."/>
            <person name="Clavel T."/>
        </authorList>
    </citation>
    <scope>NUCLEOTIDE SEQUENCE [LARGE SCALE GENOMIC DNA]</scope>
    <source>
        <strain evidence="17 18">WCA-693-APC-5D-A</strain>
    </source>
</reference>
<dbReference type="PANTHER" id="PTHR13697:SF4">
    <property type="entry name" value="ATP-DEPENDENT 6-PHOSPHOFRUCTOKINASE"/>
    <property type="match status" value="1"/>
</dbReference>
<feature type="binding site" evidence="15">
    <location>
        <position position="104"/>
    </location>
    <ligand>
        <name>Mg(2+)</name>
        <dbReference type="ChEBI" id="CHEBI:18420"/>
        <note>catalytic</note>
    </ligand>
</feature>
<evidence type="ECO:0000259" key="16">
    <source>
        <dbReference type="Pfam" id="PF00365"/>
    </source>
</evidence>
<keyword evidence="12 15" id="KW-0460">Magnesium</keyword>
<comment type="cofactor">
    <cofactor evidence="1 15">
        <name>Mg(2+)</name>
        <dbReference type="ChEBI" id="CHEBI:18420"/>
    </cofactor>
</comment>
<dbReference type="HAMAP" id="MF_00339">
    <property type="entry name" value="Phosphofructokinase_I_B1"/>
    <property type="match status" value="1"/>
</dbReference>
<evidence type="ECO:0000256" key="10">
    <source>
        <dbReference type="ARBA" id="ARBA00022777"/>
    </source>
</evidence>
<feature type="binding site" description="in other chain" evidence="15">
    <location>
        <begin position="251"/>
        <end position="254"/>
    </location>
    <ligand>
        <name>substrate</name>
        <note>ligand shared between dimeric partners</note>
    </ligand>
</feature>
<feature type="binding site" description="in other chain" evidence="15">
    <location>
        <begin position="127"/>
        <end position="129"/>
    </location>
    <ligand>
        <name>substrate</name>
        <note>ligand shared between dimeric partners</note>
    </ligand>
</feature>
<dbReference type="Gene3D" id="3.40.50.450">
    <property type="match status" value="1"/>
</dbReference>
<dbReference type="GO" id="GO:0016208">
    <property type="term" value="F:AMP binding"/>
    <property type="evidence" value="ECO:0007669"/>
    <property type="project" value="TreeGrafter"/>
</dbReference>
<dbReference type="GO" id="GO:0005524">
    <property type="term" value="F:ATP binding"/>
    <property type="evidence" value="ECO:0007669"/>
    <property type="project" value="UniProtKB-UniRule"/>
</dbReference>
<dbReference type="FunFam" id="3.40.50.460:FF:000002">
    <property type="entry name" value="ATP-dependent 6-phosphofructokinase"/>
    <property type="match status" value="1"/>
</dbReference>